<dbReference type="InterPro" id="IPR029039">
    <property type="entry name" value="Flavoprotein-like_sf"/>
</dbReference>
<reference evidence="2" key="1">
    <citation type="submission" date="2020-08" db="EMBL/GenBank/DDBJ databases">
        <title>Genome public.</title>
        <authorList>
            <person name="Liu C."/>
            <person name="Sun Q."/>
        </authorList>
    </citation>
    <scope>NUCLEOTIDE SEQUENCE</scope>
    <source>
        <strain evidence="2">BX21</strain>
    </source>
</reference>
<name>A0A926IJS4_9FIRM</name>
<dbReference type="PANTHER" id="PTHR39201">
    <property type="entry name" value="EXPORTED PROTEIN-RELATED"/>
    <property type="match status" value="1"/>
</dbReference>
<evidence type="ECO:0000313" key="3">
    <source>
        <dbReference type="Proteomes" id="UP000601171"/>
    </source>
</evidence>
<dbReference type="Gene3D" id="3.40.50.360">
    <property type="match status" value="1"/>
</dbReference>
<dbReference type="GO" id="GO:0009055">
    <property type="term" value="F:electron transfer activity"/>
    <property type="evidence" value="ECO:0007669"/>
    <property type="project" value="InterPro"/>
</dbReference>
<dbReference type="GO" id="GO:0010181">
    <property type="term" value="F:FMN binding"/>
    <property type="evidence" value="ECO:0007669"/>
    <property type="project" value="InterPro"/>
</dbReference>
<comment type="caution">
    <text evidence="2">The sequence shown here is derived from an EMBL/GenBank/DDBJ whole genome shotgun (WGS) entry which is preliminary data.</text>
</comment>
<dbReference type="AlphaFoldDB" id="A0A926IJS4"/>
<dbReference type="Pfam" id="PF12682">
    <property type="entry name" value="Flavodoxin_4"/>
    <property type="match status" value="1"/>
</dbReference>
<feature type="domain" description="Flavodoxin-like" evidence="1">
    <location>
        <begin position="3"/>
        <end position="156"/>
    </location>
</feature>
<dbReference type="EMBL" id="JACRTG010000016">
    <property type="protein sequence ID" value="MBC8587761.1"/>
    <property type="molecule type" value="Genomic_DNA"/>
</dbReference>
<dbReference type="PROSITE" id="PS50902">
    <property type="entry name" value="FLAVODOXIN_LIKE"/>
    <property type="match status" value="1"/>
</dbReference>
<keyword evidence="3" id="KW-1185">Reference proteome</keyword>
<dbReference type="SUPFAM" id="SSF52218">
    <property type="entry name" value="Flavoproteins"/>
    <property type="match status" value="1"/>
</dbReference>
<dbReference type="InterPro" id="IPR001226">
    <property type="entry name" value="Flavodoxin_CS"/>
</dbReference>
<proteinExistence type="predicted"/>
<accession>A0A926IJS4</accession>
<gene>
    <name evidence="2" type="ORF">H8707_05880</name>
</gene>
<sequence>MKAMIIYYSKTGTTEKLAKKIQKGFDCDILKLEAENPYGNYFSSLVRAKKELKSSVPVKAINKIPDLSGYDTVFVGYPIWWLDVPVLVAAFIKDCDLEGKTVIPFSTSGLGNISATLDTMKKICPKSDVILPLQWGIAKKDDYEKWIDEVVSIMIK</sequence>
<dbReference type="PANTHER" id="PTHR39201:SF1">
    <property type="entry name" value="FLAVODOXIN-LIKE DOMAIN-CONTAINING PROTEIN"/>
    <property type="match status" value="1"/>
</dbReference>
<dbReference type="GO" id="GO:0016651">
    <property type="term" value="F:oxidoreductase activity, acting on NAD(P)H"/>
    <property type="evidence" value="ECO:0007669"/>
    <property type="project" value="UniProtKB-ARBA"/>
</dbReference>
<evidence type="ECO:0000313" key="2">
    <source>
        <dbReference type="EMBL" id="MBC8587761.1"/>
    </source>
</evidence>
<dbReference type="PROSITE" id="PS00201">
    <property type="entry name" value="FLAVODOXIN"/>
    <property type="match status" value="1"/>
</dbReference>
<organism evidence="2 3">
    <name type="scientific">Paratissierella segnis</name>
    <dbReference type="NCBI Taxonomy" id="2763679"/>
    <lineage>
        <taxon>Bacteria</taxon>
        <taxon>Bacillati</taxon>
        <taxon>Bacillota</taxon>
        <taxon>Tissierellia</taxon>
        <taxon>Tissierellales</taxon>
        <taxon>Tissierellaceae</taxon>
        <taxon>Paratissierella</taxon>
    </lineage>
</organism>
<protein>
    <submittedName>
        <fullName evidence="2">Flavodoxin</fullName>
    </submittedName>
</protein>
<dbReference type="Proteomes" id="UP000601171">
    <property type="component" value="Unassembled WGS sequence"/>
</dbReference>
<dbReference type="InterPro" id="IPR008254">
    <property type="entry name" value="Flavodoxin/NO_synth"/>
</dbReference>
<dbReference type="RefSeq" id="WP_262429209.1">
    <property type="nucleotide sequence ID" value="NZ_JACRTG010000016.1"/>
</dbReference>
<evidence type="ECO:0000259" key="1">
    <source>
        <dbReference type="PROSITE" id="PS50902"/>
    </source>
</evidence>